<feature type="non-terminal residue" evidence="5">
    <location>
        <position position="1"/>
    </location>
</feature>
<feature type="domain" description="RNase II/RNase R cold shock" evidence="4">
    <location>
        <begin position="3"/>
        <end position="69"/>
    </location>
</feature>
<dbReference type="InterPro" id="IPR040476">
    <property type="entry name" value="CSD2"/>
</dbReference>
<accession>A0A8I0H0D4</accession>
<name>A0A8I0H0D4_XANCI</name>
<dbReference type="AlphaFoldDB" id="A0A8I0H0D4"/>
<keyword evidence="2" id="KW-0378">Hydrolase</keyword>
<evidence type="ECO:0000256" key="3">
    <source>
        <dbReference type="ARBA" id="ARBA00022839"/>
    </source>
</evidence>
<keyword evidence="1" id="KW-0540">Nuclease</keyword>
<evidence type="ECO:0000256" key="1">
    <source>
        <dbReference type="ARBA" id="ARBA00022722"/>
    </source>
</evidence>
<dbReference type="SUPFAM" id="SSF50249">
    <property type="entry name" value="Nucleic acid-binding proteins"/>
    <property type="match status" value="1"/>
</dbReference>
<keyword evidence="3" id="KW-0269">Exonuclease</keyword>
<evidence type="ECO:0000256" key="2">
    <source>
        <dbReference type="ARBA" id="ARBA00022801"/>
    </source>
</evidence>
<protein>
    <submittedName>
        <fullName evidence="5">Ribonuclease R</fullName>
    </submittedName>
</protein>
<sequence>KFLANDIIIPRSKLKGGTTGDKAIVKITSWPDEAKNPEGEVIDILGKTGENNAEIHAILAEFGLPYRYPKNVDAAANKIEAGITPEE</sequence>
<proteinExistence type="predicted"/>
<dbReference type="EMBL" id="JAABFR010001008">
    <property type="protein sequence ID" value="MBD4336951.1"/>
    <property type="molecule type" value="Genomic_DNA"/>
</dbReference>
<dbReference type="InterPro" id="IPR012340">
    <property type="entry name" value="NA-bd_OB-fold"/>
</dbReference>
<reference evidence="5" key="1">
    <citation type="submission" date="2020-01" db="EMBL/GenBank/DDBJ databases">
        <authorList>
            <person name="Richard D."/>
        </authorList>
    </citation>
    <scope>NUCLEOTIDE SEQUENCE</scope>
    <source>
        <strain evidence="5">JP541</strain>
    </source>
</reference>
<comment type="caution">
    <text evidence="5">The sequence shown here is derived from an EMBL/GenBank/DDBJ whole genome shotgun (WGS) entry which is preliminary data.</text>
</comment>
<dbReference type="Proteomes" id="UP000653002">
    <property type="component" value="Unassembled WGS sequence"/>
</dbReference>
<dbReference type="Pfam" id="PF17876">
    <property type="entry name" value="CSD2"/>
    <property type="match status" value="1"/>
</dbReference>
<evidence type="ECO:0000313" key="6">
    <source>
        <dbReference type="Proteomes" id="UP000653002"/>
    </source>
</evidence>
<dbReference type="GO" id="GO:0004527">
    <property type="term" value="F:exonuclease activity"/>
    <property type="evidence" value="ECO:0007669"/>
    <property type="project" value="UniProtKB-KW"/>
</dbReference>
<gene>
    <name evidence="5" type="ORF">GUH15_12965</name>
</gene>
<evidence type="ECO:0000313" key="5">
    <source>
        <dbReference type="EMBL" id="MBD4336951.1"/>
    </source>
</evidence>
<evidence type="ECO:0000259" key="4">
    <source>
        <dbReference type="Pfam" id="PF17876"/>
    </source>
</evidence>
<organism evidence="5 6">
    <name type="scientific">Xanthomonas citri pv. citri</name>
    <dbReference type="NCBI Taxonomy" id="611301"/>
    <lineage>
        <taxon>Bacteria</taxon>
        <taxon>Pseudomonadati</taxon>
        <taxon>Pseudomonadota</taxon>
        <taxon>Gammaproteobacteria</taxon>
        <taxon>Lysobacterales</taxon>
        <taxon>Lysobacteraceae</taxon>
        <taxon>Xanthomonas</taxon>
    </lineage>
</organism>
<feature type="non-terminal residue" evidence="5">
    <location>
        <position position="87"/>
    </location>
</feature>